<protein>
    <submittedName>
        <fullName evidence="4">Kinase-like domain-containing protein</fullName>
    </submittedName>
</protein>
<dbReference type="GO" id="GO:0004674">
    <property type="term" value="F:protein serine/threonine kinase activity"/>
    <property type="evidence" value="ECO:0007669"/>
    <property type="project" value="TreeGrafter"/>
</dbReference>
<evidence type="ECO:0000256" key="2">
    <source>
        <dbReference type="SAM" id="MobiDB-lite"/>
    </source>
</evidence>
<keyword evidence="4" id="KW-0418">Kinase</keyword>
<keyword evidence="1" id="KW-0067">ATP-binding</keyword>
<dbReference type="InterPro" id="IPR017441">
    <property type="entry name" value="Protein_kinase_ATP_BS"/>
</dbReference>
<dbReference type="Pfam" id="PF07714">
    <property type="entry name" value="PK_Tyr_Ser-Thr"/>
    <property type="match status" value="2"/>
</dbReference>
<dbReference type="InterPro" id="IPR036537">
    <property type="entry name" value="Adaptor_Cbl_N_dom_sf"/>
</dbReference>
<evidence type="ECO:0000313" key="4">
    <source>
        <dbReference type="EMBL" id="GES97474.1"/>
    </source>
</evidence>
<gene>
    <name evidence="4" type="ORF">RCL2_002406500</name>
</gene>
<accession>A0A8H3R246</accession>
<feature type="region of interest" description="Disordered" evidence="2">
    <location>
        <begin position="987"/>
        <end position="1011"/>
    </location>
</feature>
<keyword evidence="1" id="KW-0547">Nucleotide-binding</keyword>
<dbReference type="PRINTS" id="PR00109">
    <property type="entry name" value="TYRKINASE"/>
</dbReference>
<keyword evidence="4" id="KW-0808">Transferase</keyword>
<evidence type="ECO:0000313" key="5">
    <source>
        <dbReference type="Proteomes" id="UP000615446"/>
    </source>
</evidence>
<dbReference type="AlphaFoldDB" id="A0A8H3R246"/>
<evidence type="ECO:0000259" key="3">
    <source>
        <dbReference type="PROSITE" id="PS50011"/>
    </source>
</evidence>
<dbReference type="OrthoDB" id="2420512at2759"/>
<dbReference type="PANTHER" id="PTHR44329">
    <property type="entry name" value="SERINE/THREONINE-PROTEIN KINASE TNNI3K-RELATED"/>
    <property type="match status" value="1"/>
</dbReference>
<name>A0A8H3R246_9GLOM</name>
<sequence length="1011" mass="117839">MDDNSANSGHEEVVSIETEGEPNNLPCFLSLIEEVSDIYDETVEICQTAKHNEESCELILNRIEKADMALSNLKTYRKENLKYFTEENYNNLHKLVTVIGKMPQLLKLDLEKPFTNFLPHVLKKEKFLPLIKEVTKIYDERSEIHQTAQHNKKTCCLILKKVEIADTALNNLIHSKENLEYFSKENYISLCYLITIIDKLRKLLVKISQFESYQKFIQIKKNNEIFRGLNNDFDSTVQLLNFSSLISSNESPVCTGTESASKIEVPFASFLPLIEEVNKLYNDMNEIINTAQYNKITCGALLEKVQVANTAVKNLRIRNLEFFSKKNFNNFRNLVNVIYEIRHFLADISQGSRKYVQAEEIKEKYSALIDEFETAFRLLQFYLIIYLAVRDNDENKRIRADIDEEWIKKKIEDEDIRYFEYNEFKEIEKIGEGGFGVVNKAETKNKKQVALKFLIEKSSSGIDENAIKKFVKELKLLRAVSYHDNINAFLGISKDDFSYIMVLEYANEGDLRDYLKEKFGSLQWENKIRMALDITCGLDCLHSEKIIHRDLHSKNILVNNGRLVIADFGLSKRLTEVTSNSVANTKGLIPYIEPQCLKNIYYVKDEKSDIYSLGVLLWEITSGHPPFHNIEDRDVFIHIVNKNARENPIKDTPLEYSQLYQKCWNDDPKERPVINQVFDEISNQFNEELIRRRTKEEDIHFYEYREIKKIDGGLGVVNKAEYNKKQVALKCLAEKKGRNHKKNFVEVFLKQLRNLFTVSCHDNINSFFGISIDDTNYVMVSEYANNGNLRDYLKEKFYSLQWESKIRMALDIVRGLKYLHSRNIIHKHLHSNNILVNDGKLLITDFWLPQQSSEATLDSTENRIEIIGYIDPENFKNSKYIRNKKSDIYSLGVLLWEITSGHPPFHDIVERNTLGYHIAHNNSREKPIEGTPEDYRKLYQKCWDGDPEKRPDVNQVYEEILNQSAEDKLKKIGEGKLLKSNFLNDSNIQTEYPDSCAENEEENDSEGLYIS</sequence>
<dbReference type="PROSITE" id="PS50011">
    <property type="entry name" value="PROTEIN_KINASE_DOM"/>
    <property type="match status" value="2"/>
</dbReference>
<dbReference type="InterPro" id="IPR001245">
    <property type="entry name" value="Ser-Thr/Tyr_kinase_cat_dom"/>
</dbReference>
<dbReference type="InterPro" id="IPR000719">
    <property type="entry name" value="Prot_kinase_dom"/>
</dbReference>
<dbReference type="InterPro" id="IPR059179">
    <property type="entry name" value="MLKL-like_MCAfunc"/>
</dbReference>
<dbReference type="EMBL" id="BLAL01000259">
    <property type="protein sequence ID" value="GES97474.1"/>
    <property type="molecule type" value="Genomic_DNA"/>
</dbReference>
<dbReference type="GO" id="GO:0007166">
    <property type="term" value="P:cell surface receptor signaling pathway"/>
    <property type="evidence" value="ECO:0007669"/>
    <property type="project" value="InterPro"/>
</dbReference>
<dbReference type="CDD" id="cd21037">
    <property type="entry name" value="MLKL_NTD"/>
    <property type="match status" value="2"/>
</dbReference>
<dbReference type="SUPFAM" id="SSF56112">
    <property type="entry name" value="Protein kinase-like (PK-like)"/>
    <property type="match status" value="2"/>
</dbReference>
<dbReference type="Proteomes" id="UP000615446">
    <property type="component" value="Unassembled WGS sequence"/>
</dbReference>
<dbReference type="InterPro" id="IPR051681">
    <property type="entry name" value="Ser/Thr_Kinases-Pseudokinases"/>
</dbReference>
<dbReference type="InterPro" id="IPR011009">
    <property type="entry name" value="Kinase-like_dom_sf"/>
</dbReference>
<reference evidence="4" key="1">
    <citation type="submission" date="2019-10" db="EMBL/GenBank/DDBJ databases">
        <title>Conservation and host-specific expression of non-tandemly repeated heterogenous ribosome RNA gene in arbuscular mycorrhizal fungi.</title>
        <authorList>
            <person name="Maeda T."/>
            <person name="Kobayashi Y."/>
            <person name="Nakagawa T."/>
            <person name="Ezawa T."/>
            <person name="Yamaguchi K."/>
            <person name="Bino T."/>
            <person name="Nishimoto Y."/>
            <person name="Shigenobu S."/>
            <person name="Kawaguchi M."/>
        </authorList>
    </citation>
    <scope>NUCLEOTIDE SEQUENCE</scope>
    <source>
        <strain evidence="4">HR1</strain>
    </source>
</reference>
<feature type="binding site" evidence="1">
    <location>
        <position position="452"/>
    </location>
    <ligand>
        <name>ATP</name>
        <dbReference type="ChEBI" id="CHEBI:30616"/>
    </ligand>
</feature>
<dbReference type="Gene3D" id="1.10.510.10">
    <property type="entry name" value="Transferase(Phosphotransferase) domain 1"/>
    <property type="match status" value="2"/>
</dbReference>
<comment type="caution">
    <text evidence="4">The sequence shown here is derived from an EMBL/GenBank/DDBJ whole genome shotgun (WGS) entry which is preliminary data.</text>
</comment>
<organism evidence="4 5">
    <name type="scientific">Rhizophagus clarus</name>
    <dbReference type="NCBI Taxonomy" id="94130"/>
    <lineage>
        <taxon>Eukaryota</taxon>
        <taxon>Fungi</taxon>
        <taxon>Fungi incertae sedis</taxon>
        <taxon>Mucoromycota</taxon>
        <taxon>Glomeromycotina</taxon>
        <taxon>Glomeromycetes</taxon>
        <taxon>Glomerales</taxon>
        <taxon>Glomeraceae</taxon>
        <taxon>Rhizophagus</taxon>
    </lineage>
</organism>
<feature type="domain" description="Protein kinase" evidence="3">
    <location>
        <begin position="424"/>
        <end position="686"/>
    </location>
</feature>
<dbReference type="GO" id="GO:0005524">
    <property type="term" value="F:ATP binding"/>
    <property type="evidence" value="ECO:0007669"/>
    <property type="project" value="UniProtKB-UniRule"/>
</dbReference>
<dbReference type="Gene3D" id="1.20.930.20">
    <property type="entry name" value="Adaptor protein Cbl, N-terminal domain"/>
    <property type="match status" value="3"/>
</dbReference>
<proteinExistence type="predicted"/>
<evidence type="ECO:0000256" key="1">
    <source>
        <dbReference type="PROSITE-ProRule" id="PRU10141"/>
    </source>
</evidence>
<dbReference type="PROSITE" id="PS00107">
    <property type="entry name" value="PROTEIN_KINASE_ATP"/>
    <property type="match status" value="1"/>
</dbReference>
<feature type="domain" description="Protein kinase" evidence="3">
    <location>
        <begin position="703"/>
        <end position="962"/>
    </location>
</feature>